<accession>A0ABS6ENW0</accession>
<reference evidence="1 2" key="1">
    <citation type="submission" date="2021-06" db="EMBL/GenBank/DDBJ databases">
        <authorList>
            <person name="Sun Q."/>
            <person name="Li D."/>
        </authorList>
    </citation>
    <scope>NUCLEOTIDE SEQUENCE [LARGE SCALE GENOMIC DNA]</scope>
    <source>
        <strain evidence="1 2">MSJ-11</strain>
    </source>
</reference>
<gene>
    <name evidence="1" type="ORF">KQI86_19330</name>
</gene>
<dbReference type="RefSeq" id="WP_216441058.1">
    <property type="nucleotide sequence ID" value="NZ_JAHLQF010000006.1"/>
</dbReference>
<organism evidence="1 2">
    <name type="scientific">Clostridium mobile</name>
    <dbReference type="NCBI Taxonomy" id="2841512"/>
    <lineage>
        <taxon>Bacteria</taxon>
        <taxon>Bacillati</taxon>
        <taxon>Bacillota</taxon>
        <taxon>Clostridia</taxon>
        <taxon>Eubacteriales</taxon>
        <taxon>Clostridiaceae</taxon>
        <taxon>Clostridium</taxon>
    </lineage>
</organism>
<sequence>MIYAQLNENNVCIGISQLSGKIEDSKVVEIATADFEYYIWRKYENGEWSTEKFEPETTSPLTEFEKLKKKNEELEGAVMELTAIIATMQGGSI</sequence>
<proteinExistence type="predicted"/>
<keyword evidence="2" id="KW-1185">Reference proteome</keyword>
<evidence type="ECO:0000313" key="2">
    <source>
        <dbReference type="Proteomes" id="UP000726170"/>
    </source>
</evidence>
<comment type="caution">
    <text evidence="1">The sequence shown here is derived from an EMBL/GenBank/DDBJ whole genome shotgun (WGS) entry which is preliminary data.</text>
</comment>
<protein>
    <submittedName>
        <fullName evidence="1">Uncharacterized protein</fullName>
    </submittedName>
</protein>
<evidence type="ECO:0000313" key="1">
    <source>
        <dbReference type="EMBL" id="MBU5486457.1"/>
    </source>
</evidence>
<name>A0ABS6ENW0_9CLOT</name>
<dbReference type="Proteomes" id="UP000726170">
    <property type="component" value="Unassembled WGS sequence"/>
</dbReference>
<dbReference type="EMBL" id="JAHLQF010000006">
    <property type="protein sequence ID" value="MBU5486457.1"/>
    <property type="molecule type" value="Genomic_DNA"/>
</dbReference>